<keyword evidence="2" id="KW-1185">Reference proteome</keyword>
<dbReference type="EMBL" id="KN558806">
    <property type="protein sequence ID" value="KHJ87005.1"/>
    <property type="molecule type" value="Genomic_DNA"/>
</dbReference>
<dbReference type="AlphaFoldDB" id="A0A0B1SUW9"/>
<organism evidence="1 2">
    <name type="scientific">Oesophagostomum dentatum</name>
    <name type="common">Nodular worm</name>
    <dbReference type="NCBI Taxonomy" id="61180"/>
    <lineage>
        <taxon>Eukaryota</taxon>
        <taxon>Metazoa</taxon>
        <taxon>Ecdysozoa</taxon>
        <taxon>Nematoda</taxon>
        <taxon>Chromadorea</taxon>
        <taxon>Rhabditida</taxon>
        <taxon>Rhabditina</taxon>
        <taxon>Rhabditomorpha</taxon>
        <taxon>Strongyloidea</taxon>
        <taxon>Strongylidae</taxon>
        <taxon>Oesophagostomum</taxon>
    </lineage>
</organism>
<evidence type="ECO:0000313" key="1">
    <source>
        <dbReference type="EMBL" id="KHJ87005.1"/>
    </source>
</evidence>
<proteinExistence type="predicted"/>
<dbReference type="Proteomes" id="UP000053660">
    <property type="component" value="Unassembled WGS sequence"/>
</dbReference>
<reference evidence="1 2" key="1">
    <citation type="submission" date="2014-03" db="EMBL/GenBank/DDBJ databases">
        <title>Draft genome of the hookworm Oesophagostomum dentatum.</title>
        <authorList>
            <person name="Mitreva M."/>
        </authorList>
    </citation>
    <scope>NUCLEOTIDE SEQUENCE [LARGE SCALE GENOMIC DNA]</scope>
    <source>
        <strain evidence="1 2">OD-Hann</strain>
    </source>
</reference>
<sequence>MLRRCACPQWRRLGFLASIIYTVTASRKIGILHRNGWNLTTTFTSVR</sequence>
<evidence type="ECO:0000313" key="2">
    <source>
        <dbReference type="Proteomes" id="UP000053660"/>
    </source>
</evidence>
<gene>
    <name evidence="1" type="ORF">OESDEN_13229</name>
</gene>
<protein>
    <submittedName>
        <fullName evidence="1">Uncharacterized protein</fullName>
    </submittedName>
</protein>
<feature type="non-terminal residue" evidence="1">
    <location>
        <position position="47"/>
    </location>
</feature>
<name>A0A0B1SUW9_OESDE</name>
<accession>A0A0B1SUW9</accession>